<keyword evidence="2" id="KW-1185">Reference proteome</keyword>
<evidence type="ECO:0000313" key="2">
    <source>
        <dbReference type="Proteomes" id="UP001165269"/>
    </source>
</evidence>
<accession>A0ABS9YL54</accession>
<protein>
    <submittedName>
        <fullName evidence="1">GIY-YIG nuclease family protein</fullName>
    </submittedName>
</protein>
<evidence type="ECO:0000313" key="1">
    <source>
        <dbReference type="EMBL" id="MCI3277634.1"/>
    </source>
</evidence>
<comment type="caution">
    <text evidence="1">The sequence shown here is derived from an EMBL/GenBank/DDBJ whole genome shotgun (WGS) entry which is preliminary data.</text>
</comment>
<name>A0ABS9YL54_9ACTN</name>
<gene>
    <name evidence="1" type="ORF">MQP27_41850</name>
</gene>
<sequence>MRIAAVLREVQDRGEELDAETVARAVEMGRRQWEEQQAKPSVPVEKIAPHFESIVYYVLRGPLVKIGTTVRPARRFAALMPDAILAVEPGDKRRERQRHAEFRPLRVGTSEYFQRSQELDAHIERVRAEFGAPNPSWPTTQDLGRPRPDFHPAPPPAVSADTATVREAARVLGVAANTISGWVYRQLLSPVGKNEQGRPLYLLDEMRFLAGRSKDLVAARKVSAK</sequence>
<dbReference type="Proteomes" id="UP001165269">
    <property type="component" value="Unassembled WGS sequence"/>
</dbReference>
<organism evidence="1 2">
    <name type="scientific">Streptomyces cylindrosporus</name>
    <dbReference type="NCBI Taxonomy" id="2927583"/>
    <lineage>
        <taxon>Bacteria</taxon>
        <taxon>Bacillati</taxon>
        <taxon>Actinomycetota</taxon>
        <taxon>Actinomycetes</taxon>
        <taxon>Kitasatosporales</taxon>
        <taxon>Streptomycetaceae</taxon>
        <taxon>Streptomyces</taxon>
    </lineage>
</organism>
<dbReference type="RefSeq" id="WP_242775480.1">
    <property type="nucleotide sequence ID" value="NZ_JALDAY010000015.1"/>
</dbReference>
<proteinExistence type="predicted"/>
<dbReference type="EMBL" id="JALDAY010000015">
    <property type="protein sequence ID" value="MCI3277634.1"/>
    <property type="molecule type" value="Genomic_DNA"/>
</dbReference>
<reference evidence="1" key="1">
    <citation type="submission" date="2022-03" db="EMBL/GenBank/DDBJ databases">
        <title>Streptomyces 7R015 and 7R016 isolated from Barleria lupulina in Thailand.</title>
        <authorList>
            <person name="Kanchanasin P."/>
            <person name="Phongsopitanun W."/>
            <person name="Tanasupawat S."/>
        </authorList>
    </citation>
    <scope>NUCLEOTIDE SEQUENCE</scope>
    <source>
        <strain evidence="1">7R015</strain>
    </source>
</reference>